<proteinExistence type="predicted"/>
<evidence type="ECO:0000256" key="1">
    <source>
        <dbReference type="SAM" id="MobiDB-lite"/>
    </source>
</evidence>
<organism evidence="2 3">
    <name type="scientific">Allacma fusca</name>
    <dbReference type="NCBI Taxonomy" id="39272"/>
    <lineage>
        <taxon>Eukaryota</taxon>
        <taxon>Metazoa</taxon>
        <taxon>Ecdysozoa</taxon>
        <taxon>Arthropoda</taxon>
        <taxon>Hexapoda</taxon>
        <taxon>Collembola</taxon>
        <taxon>Symphypleona</taxon>
        <taxon>Sminthuridae</taxon>
        <taxon>Allacma</taxon>
    </lineage>
</organism>
<reference evidence="2" key="1">
    <citation type="submission" date="2021-06" db="EMBL/GenBank/DDBJ databases">
        <authorList>
            <person name="Hodson N. C."/>
            <person name="Mongue J. A."/>
            <person name="Jaron S. K."/>
        </authorList>
    </citation>
    <scope>NUCLEOTIDE SEQUENCE</scope>
</reference>
<accession>A0A8J2L669</accession>
<feature type="region of interest" description="Disordered" evidence="1">
    <location>
        <begin position="60"/>
        <end position="84"/>
    </location>
</feature>
<evidence type="ECO:0000313" key="2">
    <source>
        <dbReference type="EMBL" id="CAG7816244.1"/>
    </source>
</evidence>
<sequence>MLLVVPPWELHTYTNGIRRKKVAGEREEEDPVVPRRRRESLRYVLVRRCLGRCRIGKEENRELRTESGRRKGERHVPFHYRHHE</sequence>
<comment type="caution">
    <text evidence="2">The sequence shown here is derived from an EMBL/GenBank/DDBJ whole genome shotgun (WGS) entry which is preliminary data.</text>
</comment>
<keyword evidence="3" id="KW-1185">Reference proteome</keyword>
<dbReference type="EMBL" id="CAJVCH010364504">
    <property type="protein sequence ID" value="CAG7816244.1"/>
    <property type="molecule type" value="Genomic_DNA"/>
</dbReference>
<name>A0A8J2L669_9HEXA</name>
<dbReference type="AlphaFoldDB" id="A0A8J2L669"/>
<protein>
    <submittedName>
        <fullName evidence="2">Uncharacterized protein</fullName>
    </submittedName>
</protein>
<evidence type="ECO:0000313" key="3">
    <source>
        <dbReference type="Proteomes" id="UP000708208"/>
    </source>
</evidence>
<feature type="compositionally biased region" description="Basic and acidic residues" evidence="1">
    <location>
        <begin position="60"/>
        <end position="76"/>
    </location>
</feature>
<dbReference type="Proteomes" id="UP000708208">
    <property type="component" value="Unassembled WGS sequence"/>
</dbReference>
<gene>
    <name evidence="2" type="ORF">AFUS01_LOCUS26872</name>
</gene>